<evidence type="ECO:0000259" key="2">
    <source>
        <dbReference type="Pfam" id="PF00534"/>
    </source>
</evidence>
<accession>A0A645FJS1</accession>
<dbReference type="GO" id="GO:0016757">
    <property type="term" value="F:glycosyltransferase activity"/>
    <property type="evidence" value="ECO:0007669"/>
    <property type="project" value="InterPro"/>
</dbReference>
<gene>
    <name evidence="3" type="ORF">SDC9_161232</name>
</gene>
<reference evidence="3" key="1">
    <citation type="submission" date="2019-08" db="EMBL/GenBank/DDBJ databases">
        <authorList>
            <person name="Kucharzyk K."/>
            <person name="Murdoch R.W."/>
            <person name="Higgins S."/>
            <person name="Loffler F."/>
        </authorList>
    </citation>
    <scope>NUCLEOTIDE SEQUENCE</scope>
</reference>
<feature type="domain" description="Glycosyl transferase family 1" evidence="2">
    <location>
        <begin position="2"/>
        <end position="66"/>
    </location>
</feature>
<organism evidence="3">
    <name type="scientific">bioreactor metagenome</name>
    <dbReference type="NCBI Taxonomy" id="1076179"/>
    <lineage>
        <taxon>unclassified sequences</taxon>
        <taxon>metagenomes</taxon>
        <taxon>ecological metagenomes</taxon>
    </lineage>
</organism>
<dbReference type="PANTHER" id="PTHR46401:SF2">
    <property type="entry name" value="GLYCOSYLTRANSFERASE WBBK-RELATED"/>
    <property type="match status" value="1"/>
</dbReference>
<name>A0A645FJS1_9ZZZZ</name>
<sequence length="99" mass="10906">MYAEGFPTTLLEAAACRCPIVTTRTSGVSELILSDRYGKILSNQTPEMIAAGLAEALRCPDWREEAGALLRERVEACFSWEISAKKTLDTLERISQPSV</sequence>
<dbReference type="PANTHER" id="PTHR46401">
    <property type="entry name" value="GLYCOSYLTRANSFERASE WBBK-RELATED"/>
    <property type="match status" value="1"/>
</dbReference>
<dbReference type="EMBL" id="VSSQ01060462">
    <property type="protein sequence ID" value="MPN13906.1"/>
    <property type="molecule type" value="Genomic_DNA"/>
</dbReference>
<protein>
    <recommendedName>
        <fullName evidence="2">Glycosyl transferase family 1 domain-containing protein</fullName>
    </recommendedName>
</protein>
<dbReference type="CDD" id="cd03801">
    <property type="entry name" value="GT4_PimA-like"/>
    <property type="match status" value="1"/>
</dbReference>
<dbReference type="Pfam" id="PF00534">
    <property type="entry name" value="Glycos_transf_1"/>
    <property type="match status" value="1"/>
</dbReference>
<dbReference type="InterPro" id="IPR001296">
    <property type="entry name" value="Glyco_trans_1"/>
</dbReference>
<dbReference type="AlphaFoldDB" id="A0A645FJS1"/>
<evidence type="ECO:0000313" key="3">
    <source>
        <dbReference type="EMBL" id="MPN13906.1"/>
    </source>
</evidence>
<evidence type="ECO:0000256" key="1">
    <source>
        <dbReference type="ARBA" id="ARBA00022679"/>
    </source>
</evidence>
<proteinExistence type="predicted"/>
<dbReference type="Gene3D" id="3.40.50.2000">
    <property type="entry name" value="Glycogen Phosphorylase B"/>
    <property type="match status" value="2"/>
</dbReference>
<dbReference type="SUPFAM" id="SSF53756">
    <property type="entry name" value="UDP-Glycosyltransferase/glycogen phosphorylase"/>
    <property type="match status" value="1"/>
</dbReference>
<keyword evidence="1" id="KW-0808">Transferase</keyword>
<dbReference type="GO" id="GO:0009103">
    <property type="term" value="P:lipopolysaccharide biosynthetic process"/>
    <property type="evidence" value="ECO:0007669"/>
    <property type="project" value="TreeGrafter"/>
</dbReference>
<comment type="caution">
    <text evidence="3">The sequence shown here is derived from an EMBL/GenBank/DDBJ whole genome shotgun (WGS) entry which is preliminary data.</text>
</comment>